<dbReference type="InterPro" id="IPR046955">
    <property type="entry name" value="PHR1-like"/>
</dbReference>
<evidence type="ECO:0000256" key="3">
    <source>
        <dbReference type="ARBA" id="ARBA00023242"/>
    </source>
</evidence>
<dbReference type="SUPFAM" id="SSF46689">
    <property type="entry name" value="Homeodomain-like"/>
    <property type="match status" value="1"/>
</dbReference>
<dbReference type="GO" id="GO:0003700">
    <property type="term" value="F:DNA-binding transcription factor activity"/>
    <property type="evidence" value="ECO:0007669"/>
    <property type="project" value="InterPro"/>
</dbReference>
<keyword evidence="6" id="KW-1185">Reference proteome</keyword>
<evidence type="ECO:0000256" key="2">
    <source>
        <dbReference type="ARBA" id="ARBA00023163"/>
    </source>
</evidence>
<comment type="caution">
    <text evidence="5">The sequence shown here is derived from an EMBL/GenBank/DDBJ whole genome shotgun (WGS) entry which is preliminary data.</text>
</comment>
<evidence type="ECO:0000256" key="1">
    <source>
        <dbReference type="ARBA" id="ARBA00023015"/>
    </source>
</evidence>
<feature type="compositionally biased region" description="Low complexity" evidence="4">
    <location>
        <begin position="432"/>
        <end position="442"/>
    </location>
</feature>
<dbReference type="NCBIfam" id="TIGR01557">
    <property type="entry name" value="myb_SHAQKYF"/>
    <property type="match status" value="1"/>
</dbReference>
<organism evidence="5 6">
    <name type="scientific">Ceratodon purpureus</name>
    <name type="common">Fire moss</name>
    <name type="synonym">Dicranum purpureum</name>
    <dbReference type="NCBI Taxonomy" id="3225"/>
    <lineage>
        <taxon>Eukaryota</taxon>
        <taxon>Viridiplantae</taxon>
        <taxon>Streptophyta</taxon>
        <taxon>Embryophyta</taxon>
        <taxon>Bryophyta</taxon>
        <taxon>Bryophytina</taxon>
        <taxon>Bryopsida</taxon>
        <taxon>Dicranidae</taxon>
        <taxon>Pseudoditrichales</taxon>
        <taxon>Ditrichaceae</taxon>
        <taxon>Ceratodon</taxon>
    </lineage>
</organism>
<evidence type="ECO:0000313" key="6">
    <source>
        <dbReference type="Proteomes" id="UP000822688"/>
    </source>
</evidence>
<feature type="region of interest" description="Disordered" evidence="4">
    <location>
        <begin position="538"/>
        <end position="566"/>
    </location>
</feature>
<name>A0A8T0JA05_CERPU</name>
<dbReference type="Proteomes" id="UP000822688">
    <property type="component" value="Chromosome 1"/>
</dbReference>
<keyword evidence="2" id="KW-0804">Transcription</keyword>
<keyword evidence="1" id="KW-0805">Transcription regulation</keyword>
<accession>A0A8T0JA05</accession>
<dbReference type="AlphaFoldDB" id="A0A8T0JA05"/>
<dbReference type="EMBL" id="CM026421">
    <property type="protein sequence ID" value="KAG0591678.1"/>
    <property type="molecule type" value="Genomic_DNA"/>
</dbReference>
<dbReference type="OrthoDB" id="551907at2759"/>
<gene>
    <name evidence="5" type="ORF">KC19_1G192300</name>
</gene>
<proteinExistence type="predicted"/>
<dbReference type="Gene3D" id="1.10.10.60">
    <property type="entry name" value="Homeodomain-like"/>
    <property type="match status" value="1"/>
</dbReference>
<keyword evidence="3" id="KW-0539">Nucleus</keyword>
<dbReference type="PANTHER" id="PTHR31499:SF43">
    <property type="entry name" value="MYB FAMILY TRANSCRIPTION FACTOR APL"/>
    <property type="match status" value="1"/>
</dbReference>
<protein>
    <submittedName>
        <fullName evidence="5">Uncharacterized protein</fullName>
    </submittedName>
</protein>
<feature type="compositionally biased region" description="Low complexity" evidence="4">
    <location>
        <begin position="553"/>
        <end position="566"/>
    </location>
</feature>
<evidence type="ECO:0000313" key="5">
    <source>
        <dbReference type="EMBL" id="KAG0591678.1"/>
    </source>
</evidence>
<dbReference type="InterPro" id="IPR009057">
    <property type="entry name" value="Homeodomain-like_sf"/>
</dbReference>
<dbReference type="GO" id="GO:0003677">
    <property type="term" value="F:DNA binding"/>
    <property type="evidence" value="ECO:0007669"/>
    <property type="project" value="InterPro"/>
</dbReference>
<sequence>MTYSERCDSPSQDKVFEITEDLVYAGTVFANPRPGSGGSRDSTARDTDGPIVRAAKQYCKFRGAEILTTFLRDLNSSHSEEVHAEAVRRRSSMMRRPVKRIMRRPVYAERSMESYVNGGLGHQVAVQQQLGGLPSNARTPEPCLSSRQSFSGYPQSRWLGGGYLPVMTPFATQEDMNPTSMVIQDYPSRLRHPFDGSIVPVMYALNRAPIVPEAGPSIQAHHQPFSAPNYVESTAPRVSTSPIDHPVQEGDLYSVVAGFQNKPPTNMVLERQLDYNHPSSSNIDIMNDYAPPVPSMSLELCAKFNYDFPGSPTISAGDYVAPPMSMASENHPYFDHPTSPTISAGDYAAPTMSMASEYHPNFEHPSSPTISDTGDYGPPMSPGVWKLIDNYLNSKTECPFNDDALELLSMGENDGPPTPSPDTERQIIELTSPSPSSNSSNPEIEAPGSPDSISPTDVISEPVTPDDQDDVLEELLYRAAIKKPRLSWTPELVTKFEDAVKELGGPIKSTPKTVQRLMGCPDVAILNVKSRLQKYRMQADSPPAPKRQKLSSTAANTPTTTAANTPTTLDLKTEHDNLIELTKQSQELARKIQQQNLEMIEQFELTVRLRNNEIGLQAAELQPKNIGCTDVTDPNTSITSPLAED</sequence>
<evidence type="ECO:0000256" key="4">
    <source>
        <dbReference type="SAM" id="MobiDB-lite"/>
    </source>
</evidence>
<dbReference type="InterPro" id="IPR006447">
    <property type="entry name" value="Myb_dom_plants"/>
</dbReference>
<feature type="region of interest" description="Disordered" evidence="4">
    <location>
        <begin position="430"/>
        <end position="466"/>
    </location>
</feature>
<reference evidence="5" key="1">
    <citation type="submission" date="2020-06" db="EMBL/GenBank/DDBJ databases">
        <title>WGS assembly of Ceratodon purpureus strain R40.</title>
        <authorList>
            <person name="Carey S.B."/>
            <person name="Jenkins J."/>
            <person name="Shu S."/>
            <person name="Lovell J.T."/>
            <person name="Sreedasyam A."/>
            <person name="Maumus F."/>
            <person name="Tiley G.P."/>
            <person name="Fernandez-Pozo N."/>
            <person name="Barry K."/>
            <person name="Chen C."/>
            <person name="Wang M."/>
            <person name="Lipzen A."/>
            <person name="Daum C."/>
            <person name="Saski C.A."/>
            <person name="Payton A.C."/>
            <person name="Mcbreen J.C."/>
            <person name="Conrad R.E."/>
            <person name="Kollar L.M."/>
            <person name="Olsson S."/>
            <person name="Huttunen S."/>
            <person name="Landis J.B."/>
            <person name="Wickett N.J."/>
            <person name="Johnson M.G."/>
            <person name="Rensing S.A."/>
            <person name="Grimwood J."/>
            <person name="Schmutz J."/>
            <person name="Mcdaniel S.F."/>
        </authorList>
    </citation>
    <scope>NUCLEOTIDE SEQUENCE</scope>
    <source>
        <strain evidence="5">R40</strain>
    </source>
</reference>
<dbReference type="PANTHER" id="PTHR31499">
    <property type="entry name" value="MYB FAMILY TRANSCRIPTION FACTOR PHL11"/>
    <property type="match status" value="1"/>
</dbReference>